<accession>A0A061DN96</accession>
<protein>
    <submittedName>
        <fullName evidence="1">Uncharacterized protein</fullName>
    </submittedName>
</protein>
<dbReference type="AlphaFoldDB" id="A0A061DN96"/>
<keyword evidence="2" id="KW-1185">Reference proteome</keyword>
<reference evidence="1 2" key="1">
    <citation type="journal article" date="2013" name="Genome Biol.">
        <title>The genome sequence of the most widely cultivated cacao type and its use to identify candidate genes regulating pod color.</title>
        <authorList>
            <person name="Motamayor J.C."/>
            <person name="Mockaitis K."/>
            <person name="Schmutz J."/>
            <person name="Haiminen N."/>
            <person name="Iii D.L."/>
            <person name="Cornejo O."/>
            <person name="Findley S.D."/>
            <person name="Zheng P."/>
            <person name="Utro F."/>
            <person name="Royaert S."/>
            <person name="Saski C."/>
            <person name="Jenkins J."/>
            <person name="Podicheti R."/>
            <person name="Zhao M."/>
            <person name="Scheffler B.E."/>
            <person name="Stack J.C."/>
            <person name="Feltus F.A."/>
            <person name="Mustiga G.M."/>
            <person name="Amores F."/>
            <person name="Phillips W."/>
            <person name="Marelli J.P."/>
            <person name="May G.D."/>
            <person name="Shapiro H."/>
            <person name="Ma J."/>
            <person name="Bustamante C.D."/>
            <person name="Schnell R.J."/>
            <person name="Main D."/>
            <person name="Gilbert D."/>
            <person name="Parida L."/>
            <person name="Kuhn D.N."/>
        </authorList>
    </citation>
    <scope>NUCLEOTIDE SEQUENCE [LARGE SCALE GENOMIC DNA]</scope>
    <source>
        <strain evidence="2">cv. Matina 1-6</strain>
    </source>
</reference>
<dbReference type="EMBL" id="CM001879">
    <property type="protein sequence ID" value="EOX93907.1"/>
    <property type="molecule type" value="Genomic_DNA"/>
</dbReference>
<evidence type="ECO:0000313" key="2">
    <source>
        <dbReference type="Proteomes" id="UP000026915"/>
    </source>
</evidence>
<dbReference type="Gramene" id="EOX93907">
    <property type="protein sequence ID" value="EOX93907"/>
    <property type="gene ID" value="TCM_002906"/>
</dbReference>
<name>A0A061DN96_THECC</name>
<sequence>MDWPCQTHMQAALRVLKYLKKASRQSLYSLKAYNECDRQGAQTQGEQWLVTVFLLESHLSARSLRGSIRSQHVILICHRHQRSWLKNKLASYKNKHVLFSLLISS</sequence>
<evidence type="ECO:0000313" key="1">
    <source>
        <dbReference type="EMBL" id="EOX93907.1"/>
    </source>
</evidence>
<gene>
    <name evidence="1" type="ORF">TCM_002906</name>
</gene>
<organism evidence="1 2">
    <name type="scientific">Theobroma cacao</name>
    <name type="common">Cacao</name>
    <name type="synonym">Cocoa</name>
    <dbReference type="NCBI Taxonomy" id="3641"/>
    <lineage>
        <taxon>Eukaryota</taxon>
        <taxon>Viridiplantae</taxon>
        <taxon>Streptophyta</taxon>
        <taxon>Embryophyta</taxon>
        <taxon>Tracheophyta</taxon>
        <taxon>Spermatophyta</taxon>
        <taxon>Magnoliopsida</taxon>
        <taxon>eudicotyledons</taxon>
        <taxon>Gunneridae</taxon>
        <taxon>Pentapetalae</taxon>
        <taxon>rosids</taxon>
        <taxon>malvids</taxon>
        <taxon>Malvales</taxon>
        <taxon>Malvaceae</taxon>
        <taxon>Byttnerioideae</taxon>
        <taxon>Theobroma</taxon>
    </lineage>
</organism>
<proteinExistence type="predicted"/>
<dbReference type="Proteomes" id="UP000026915">
    <property type="component" value="Chromosome 1"/>
</dbReference>
<dbReference type="HOGENOM" id="CLU_2241504_0_0_1"/>
<dbReference type="InParanoid" id="A0A061DN96"/>